<dbReference type="PANTHER" id="PTHR43580:SF2">
    <property type="entry name" value="CYTOKINE-LIKE NUCLEAR FACTOR N-PAC"/>
    <property type="match status" value="1"/>
</dbReference>
<name>A0A512ME01_9BACT</name>
<sequence length="276" mass="29679">MPTSANLSPERCGVIGMGLMGSAVQQMTGATWGWDLDATRCVGAKTAQEVFDACEVVFLCLPNSDIAASTLRAAALRPGQIVIDTSTGVPEEMAGLGRELHAQGVHYLDATVSGSSAQLLKKEVLVMVGGEAEVYERCRELLGSFARETMHVGTWGSGARMKLVTNLVLGLNRAALAEGLAFAQQLDLDLTLTLDVMRRSMAYSRIMDTKGEKMIHQDFEPQAKLSQHLKDVRLMLQASSIPLPLSETHRQLLEKAVALGFGEADNSAVIQAILKP</sequence>
<feature type="domain" description="6-phosphogluconate dehydrogenase NADP-binding" evidence="4">
    <location>
        <begin position="13"/>
        <end position="153"/>
    </location>
</feature>
<accession>A0A512ME01</accession>
<dbReference type="Pfam" id="PF14833">
    <property type="entry name" value="NAD_binding_11"/>
    <property type="match status" value="1"/>
</dbReference>
<dbReference type="PANTHER" id="PTHR43580">
    <property type="entry name" value="OXIDOREDUCTASE GLYR1-RELATED"/>
    <property type="match status" value="1"/>
</dbReference>
<keyword evidence="2" id="KW-0520">NAD</keyword>
<dbReference type="InterPro" id="IPR029154">
    <property type="entry name" value="HIBADH-like_NADP-bd"/>
</dbReference>
<dbReference type="GO" id="GO:0050661">
    <property type="term" value="F:NADP binding"/>
    <property type="evidence" value="ECO:0007669"/>
    <property type="project" value="InterPro"/>
</dbReference>
<evidence type="ECO:0008006" key="8">
    <source>
        <dbReference type="Google" id="ProtNLM"/>
    </source>
</evidence>
<gene>
    <name evidence="6" type="ORF">BGE01nite_42470</name>
</gene>
<dbReference type="Gene3D" id="1.10.1040.10">
    <property type="entry name" value="N-(1-d-carboxylethyl)-l-norvaline Dehydrogenase, domain 2"/>
    <property type="match status" value="1"/>
</dbReference>
<dbReference type="RefSeq" id="WP_146853402.1">
    <property type="nucleotide sequence ID" value="NZ_BKAG01000039.1"/>
</dbReference>
<dbReference type="InterPro" id="IPR013328">
    <property type="entry name" value="6PGD_dom2"/>
</dbReference>
<dbReference type="Proteomes" id="UP000321577">
    <property type="component" value="Unassembled WGS sequence"/>
</dbReference>
<feature type="active site" evidence="3">
    <location>
        <position position="162"/>
    </location>
</feature>
<proteinExistence type="predicted"/>
<dbReference type="InterPro" id="IPR036291">
    <property type="entry name" value="NAD(P)-bd_dom_sf"/>
</dbReference>
<organism evidence="6 7">
    <name type="scientific">Brevifollis gellanilyticus</name>
    <dbReference type="NCBI Taxonomy" id="748831"/>
    <lineage>
        <taxon>Bacteria</taxon>
        <taxon>Pseudomonadati</taxon>
        <taxon>Verrucomicrobiota</taxon>
        <taxon>Verrucomicrobiia</taxon>
        <taxon>Verrucomicrobiales</taxon>
        <taxon>Verrucomicrobiaceae</taxon>
    </lineage>
</organism>
<dbReference type="Gene3D" id="3.40.50.720">
    <property type="entry name" value="NAD(P)-binding Rossmann-like Domain"/>
    <property type="match status" value="1"/>
</dbReference>
<protein>
    <recommendedName>
        <fullName evidence="8">3-hydroxyisobutyrate dehydrogenase</fullName>
    </recommendedName>
</protein>
<evidence type="ECO:0000313" key="6">
    <source>
        <dbReference type="EMBL" id="GEP44956.1"/>
    </source>
</evidence>
<evidence type="ECO:0000259" key="5">
    <source>
        <dbReference type="Pfam" id="PF14833"/>
    </source>
</evidence>
<dbReference type="SUPFAM" id="SSF51735">
    <property type="entry name" value="NAD(P)-binding Rossmann-fold domains"/>
    <property type="match status" value="1"/>
</dbReference>
<keyword evidence="7" id="KW-1185">Reference proteome</keyword>
<dbReference type="PIRSF" id="PIRSF000103">
    <property type="entry name" value="HIBADH"/>
    <property type="match status" value="1"/>
</dbReference>
<feature type="domain" description="3-hydroxyisobutyrate dehydrogenase-like NAD-binding" evidence="5">
    <location>
        <begin position="156"/>
        <end position="272"/>
    </location>
</feature>
<evidence type="ECO:0000313" key="7">
    <source>
        <dbReference type="Proteomes" id="UP000321577"/>
    </source>
</evidence>
<comment type="caution">
    <text evidence="6">The sequence shown here is derived from an EMBL/GenBank/DDBJ whole genome shotgun (WGS) entry which is preliminary data.</text>
</comment>
<dbReference type="Pfam" id="PF03446">
    <property type="entry name" value="NAD_binding_2"/>
    <property type="match status" value="1"/>
</dbReference>
<dbReference type="GO" id="GO:0051287">
    <property type="term" value="F:NAD binding"/>
    <property type="evidence" value="ECO:0007669"/>
    <property type="project" value="InterPro"/>
</dbReference>
<dbReference type="EMBL" id="BKAG01000039">
    <property type="protein sequence ID" value="GEP44956.1"/>
    <property type="molecule type" value="Genomic_DNA"/>
</dbReference>
<dbReference type="InterPro" id="IPR015815">
    <property type="entry name" value="HIBADH-related"/>
</dbReference>
<dbReference type="InterPro" id="IPR008927">
    <property type="entry name" value="6-PGluconate_DH-like_C_sf"/>
</dbReference>
<dbReference type="InterPro" id="IPR051265">
    <property type="entry name" value="HIBADH-related_NP60_sf"/>
</dbReference>
<dbReference type="GO" id="GO:0016491">
    <property type="term" value="F:oxidoreductase activity"/>
    <property type="evidence" value="ECO:0007669"/>
    <property type="project" value="UniProtKB-KW"/>
</dbReference>
<evidence type="ECO:0000256" key="3">
    <source>
        <dbReference type="PIRSR" id="PIRSR000103-1"/>
    </source>
</evidence>
<evidence type="ECO:0000256" key="1">
    <source>
        <dbReference type="ARBA" id="ARBA00023002"/>
    </source>
</evidence>
<dbReference type="AlphaFoldDB" id="A0A512ME01"/>
<dbReference type="SUPFAM" id="SSF48179">
    <property type="entry name" value="6-phosphogluconate dehydrogenase C-terminal domain-like"/>
    <property type="match status" value="1"/>
</dbReference>
<evidence type="ECO:0000259" key="4">
    <source>
        <dbReference type="Pfam" id="PF03446"/>
    </source>
</evidence>
<keyword evidence="1" id="KW-0560">Oxidoreductase</keyword>
<dbReference type="InterPro" id="IPR006115">
    <property type="entry name" value="6PGDH_NADP-bd"/>
</dbReference>
<dbReference type="OrthoDB" id="9812907at2"/>
<evidence type="ECO:0000256" key="2">
    <source>
        <dbReference type="ARBA" id="ARBA00023027"/>
    </source>
</evidence>
<reference evidence="6 7" key="1">
    <citation type="submission" date="2019-07" db="EMBL/GenBank/DDBJ databases">
        <title>Whole genome shotgun sequence of Brevifollis gellanilyticus NBRC 108608.</title>
        <authorList>
            <person name="Hosoyama A."/>
            <person name="Uohara A."/>
            <person name="Ohji S."/>
            <person name="Ichikawa N."/>
        </authorList>
    </citation>
    <scope>NUCLEOTIDE SEQUENCE [LARGE SCALE GENOMIC DNA]</scope>
    <source>
        <strain evidence="6 7">NBRC 108608</strain>
    </source>
</reference>